<feature type="transmembrane region" description="Helical" evidence="6">
    <location>
        <begin position="76"/>
        <end position="96"/>
    </location>
</feature>
<name>A0A9D1FEB5_9FIRM</name>
<reference evidence="8" key="1">
    <citation type="submission" date="2020-10" db="EMBL/GenBank/DDBJ databases">
        <authorList>
            <person name="Gilroy R."/>
        </authorList>
    </citation>
    <scope>NUCLEOTIDE SEQUENCE</scope>
    <source>
        <strain evidence="8">ChiHjej10B9-9673</strain>
    </source>
</reference>
<sequence length="303" mass="31644">MTKHAMAKGIICSALGAIGWGFSGVCSQCLFADYGLDSGWLTAVRMLLSGLALLIFTASKGPRRLLEPFGSRRDLLWLLAYAFPGLLLCQFTYLAAIEHSNSATATVLQSLNVVMMALFMSARRRQRPGAAQLAALACALAGTFLVATHGRPGEMALTPAGLAFGLISAAGVLTYTLFSRPITAKYGSALITGWGMLIGGAAPGIAERVWLLPEGLDARAFALIAVIVLVGTAGGFSIFLLGVKYIGPERATLIGCLEPATAAILSARWLQTRFGAAELAGFALITLTVFLSAKSPEAKNSSG</sequence>
<dbReference type="AlphaFoldDB" id="A0A9D1FEB5"/>
<dbReference type="InterPro" id="IPR050638">
    <property type="entry name" value="AA-Vitamin_Transporters"/>
</dbReference>
<keyword evidence="4 6" id="KW-1133">Transmembrane helix</keyword>
<dbReference type="InterPro" id="IPR037185">
    <property type="entry name" value="EmrE-like"/>
</dbReference>
<comment type="caution">
    <text evidence="8">The sequence shown here is derived from an EMBL/GenBank/DDBJ whole genome shotgun (WGS) entry which is preliminary data.</text>
</comment>
<feature type="transmembrane region" description="Helical" evidence="6">
    <location>
        <begin position="274"/>
        <end position="293"/>
    </location>
</feature>
<evidence type="ECO:0000256" key="5">
    <source>
        <dbReference type="ARBA" id="ARBA00023136"/>
    </source>
</evidence>
<dbReference type="EMBL" id="DVJK01000187">
    <property type="protein sequence ID" value="HIS67234.1"/>
    <property type="molecule type" value="Genomic_DNA"/>
</dbReference>
<evidence type="ECO:0000256" key="4">
    <source>
        <dbReference type="ARBA" id="ARBA00022989"/>
    </source>
</evidence>
<feature type="domain" description="EamA" evidence="7">
    <location>
        <begin position="8"/>
        <end position="147"/>
    </location>
</feature>
<feature type="transmembrane region" description="Helical" evidence="6">
    <location>
        <begin position="133"/>
        <end position="150"/>
    </location>
</feature>
<proteinExistence type="inferred from homology"/>
<organism evidence="8 9">
    <name type="scientific">Candidatus Scatomorpha merdipullorum</name>
    <dbReference type="NCBI Taxonomy" id="2840927"/>
    <lineage>
        <taxon>Bacteria</taxon>
        <taxon>Bacillati</taxon>
        <taxon>Bacillota</taxon>
        <taxon>Clostridia</taxon>
        <taxon>Eubacteriales</taxon>
        <taxon>Candidatus Scatomorpha</taxon>
    </lineage>
</organism>
<feature type="transmembrane region" description="Helical" evidence="6">
    <location>
        <begin position="189"/>
        <end position="206"/>
    </location>
</feature>
<evidence type="ECO:0000256" key="1">
    <source>
        <dbReference type="ARBA" id="ARBA00004141"/>
    </source>
</evidence>
<evidence type="ECO:0000313" key="9">
    <source>
        <dbReference type="Proteomes" id="UP000824001"/>
    </source>
</evidence>
<dbReference type="PANTHER" id="PTHR32322:SF2">
    <property type="entry name" value="EAMA DOMAIN-CONTAINING PROTEIN"/>
    <property type="match status" value="1"/>
</dbReference>
<comment type="subcellular location">
    <subcellularLocation>
        <location evidence="1">Membrane</location>
        <topology evidence="1">Multi-pass membrane protein</topology>
    </subcellularLocation>
</comment>
<feature type="domain" description="EamA" evidence="7">
    <location>
        <begin position="161"/>
        <end position="292"/>
    </location>
</feature>
<dbReference type="InterPro" id="IPR000620">
    <property type="entry name" value="EamA_dom"/>
</dbReference>
<dbReference type="GO" id="GO:0016020">
    <property type="term" value="C:membrane"/>
    <property type="evidence" value="ECO:0007669"/>
    <property type="project" value="UniProtKB-SubCell"/>
</dbReference>
<protein>
    <submittedName>
        <fullName evidence="8">EamA family transporter</fullName>
    </submittedName>
</protein>
<evidence type="ECO:0000259" key="7">
    <source>
        <dbReference type="Pfam" id="PF00892"/>
    </source>
</evidence>
<feature type="transmembrane region" description="Helical" evidence="6">
    <location>
        <begin position="102"/>
        <end position="121"/>
    </location>
</feature>
<evidence type="ECO:0000256" key="3">
    <source>
        <dbReference type="ARBA" id="ARBA00022692"/>
    </source>
</evidence>
<dbReference type="Proteomes" id="UP000824001">
    <property type="component" value="Unassembled WGS sequence"/>
</dbReference>
<reference evidence="8" key="2">
    <citation type="journal article" date="2021" name="PeerJ">
        <title>Extensive microbial diversity within the chicken gut microbiome revealed by metagenomics and culture.</title>
        <authorList>
            <person name="Gilroy R."/>
            <person name="Ravi A."/>
            <person name="Getino M."/>
            <person name="Pursley I."/>
            <person name="Horton D.L."/>
            <person name="Alikhan N.F."/>
            <person name="Baker D."/>
            <person name="Gharbi K."/>
            <person name="Hall N."/>
            <person name="Watson M."/>
            <person name="Adriaenssens E.M."/>
            <person name="Foster-Nyarko E."/>
            <person name="Jarju S."/>
            <person name="Secka A."/>
            <person name="Antonio M."/>
            <person name="Oren A."/>
            <person name="Chaudhuri R.R."/>
            <person name="La Ragione R."/>
            <person name="Hildebrand F."/>
            <person name="Pallen M.J."/>
        </authorList>
    </citation>
    <scope>NUCLEOTIDE SEQUENCE</scope>
    <source>
        <strain evidence="8">ChiHjej10B9-9673</strain>
    </source>
</reference>
<evidence type="ECO:0000256" key="2">
    <source>
        <dbReference type="ARBA" id="ARBA00007362"/>
    </source>
</evidence>
<accession>A0A9D1FEB5</accession>
<gene>
    <name evidence="8" type="ORF">IAC18_06690</name>
</gene>
<dbReference type="Pfam" id="PF00892">
    <property type="entry name" value="EamA"/>
    <property type="match status" value="2"/>
</dbReference>
<dbReference type="PANTHER" id="PTHR32322">
    <property type="entry name" value="INNER MEMBRANE TRANSPORTER"/>
    <property type="match status" value="1"/>
</dbReference>
<feature type="transmembrane region" description="Helical" evidence="6">
    <location>
        <begin position="38"/>
        <end position="56"/>
    </location>
</feature>
<evidence type="ECO:0000313" key="8">
    <source>
        <dbReference type="EMBL" id="HIS67234.1"/>
    </source>
</evidence>
<comment type="similarity">
    <text evidence="2">Belongs to the EamA transporter family.</text>
</comment>
<keyword evidence="5 6" id="KW-0472">Membrane</keyword>
<keyword evidence="3 6" id="KW-0812">Transmembrane</keyword>
<feature type="transmembrane region" description="Helical" evidence="6">
    <location>
        <begin position="218"/>
        <end position="243"/>
    </location>
</feature>
<feature type="transmembrane region" description="Helical" evidence="6">
    <location>
        <begin position="156"/>
        <end position="177"/>
    </location>
</feature>
<dbReference type="SUPFAM" id="SSF103481">
    <property type="entry name" value="Multidrug resistance efflux transporter EmrE"/>
    <property type="match status" value="2"/>
</dbReference>
<evidence type="ECO:0000256" key="6">
    <source>
        <dbReference type="SAM" id="Phobius"/>
    </source>
</evidence>